<dbReference type="Gene3D" id="2.40.170.20">
    <property type="entry name" value="TonB-dependent receptor, beta-barrel domain"/>
    <property type="match status" value="1"/>
</dbReference>
<keyword evidence="16" id="KW-1185">Reference proteome</keyword>
<protein>
    <submittedName>
        <fullName evidence="15">Ferric siderophore receptor</fullName>
    </submittedName>
</protein>
<sequence>MKPVGSVARKTMIFSGFLTLLPVTVYAKNPTEKKTVVHSKSNASAAHSPPLSVQATSPETITVNAHVRRPRLAAHTSLGALGSRSEFDTPFSLSVVSAAKVEQMQAVDINDIFRAEPGVQENSNGGSTASGASFRVRGLDLDWTNGYKIDGFAIPYWYIDLPMANFGQFQLTKGASAFLYGFGSPGAVLDFQLKKPVSETRLSLEAGYRSDAAFRQSLDAGGPIGKSDRVTYRFSFGNEVGNQYNGSFIRSTSMSAATRVKITDKLAWHFDSFYLNTLQRGMVNGVSVASGLTSLTPISGRAELGAADSWKKNDFKHFNTGFDWDFSQNWNTKLAYAYTHLDERFPSNAITFLDNRGDYLNRPFQMTRVFTYHQVQETTEGRFKTGPLHHDVVAGIMWLYQKFDADANAAYYQPYEYGNIFVSRPVSTNAYSYNPKLYNYIDYTQVAPFWSDTITWHKWSLLAGARYTDYFEDDYATDGSGRRTSARHNNPVTPVVSLSYKPTPDINAYFSYVEAMQSGTQAAATAQNAYAVFSPMRSQEYELGVKVQKSRWSGTLAVYRLDTIAAYVDSDNVQQQGGLVRYQGAEAGGTFQATRDLQVTGSLTYLDARYGAGTPYDGKRAESTSPFEANFSANYMIPAVRGLSVNGGMNWVSAGWLNPSNTFRLQSYILGNVGAQYVTRVAQHRLTFRAAVQNIGNERYWVSRGALQLFPGAPRTVTFSMRFDL</sequence>
<dbReference type="PANTHER" id="PTHR32552:SF82">
    <property type="entry name" value="FCUA PROTEIN"/>
    <property type="match status" value="1"/>
</dbReference>
<feature type="domain" description="TonB-dependent receptor-like beta-barrel" evidence="13">
    <location>
        <begin position="296"/>
        <end position="695"/>
    </location>
</feature>
<dbReference type="Pfam" id="PF07715">
    <property type="entry name" value="Plug"/>
    <property type="match status" value="1"/>
</dbReference>
<gene>
    <name evidence="15" type="primary">bfrC</name>
    <name evidence="15" type="ORF">AOE01nite_23450</name>
</gene>
<dbReference type="InterPro" id="IPR000531">
    <property type="entry name" value="Beta-barrel_TonB"/>
</dbReference>
<comment type="caution">
    <text evidence="15">The sequence shown here is derived from an EMBL/GenBank/DDBJ whole genome shotgun (WGS) entry which is preliminary data.</text>
</comment>
<comment type="subcellular location">
    <subcellularLocation>
        <location evidence="1 10">Cell outer membrane</location>
        <topology evidence="1 10">Multi-pass membrane protein</topology>
    </subcellularLocation>
</comment>
<dbReference type="InterPro" id="IPR036942">
    <property type="entry name" value="Beta-barrel_TonB_sf"/>
</dbReference>
<keyword evidence="12" id="KW-0732">Signal</keyword>
<dbReference type="OrthoDB" id="9760333at2"/>
<evidence type="ECO:0000256" key="2">
    <source>
        <dbReference type="ARBA" id="ARBA00009810"/>
    </source>
</evidence>
<feature type="domain" description="TonB-dependent receptor plug" evidence="14">
    <location>
        <begin position="87"/>
        <end position="188"/>
    </location>
</feature>
<reference evidence="15 16" key="1">
    <citation type="submission" date="2019-07" db="EMBL/GenBank/DDBJ databases">
        <title>Whole genome shotgun sequence of Acetobacter oeni NBRC 105207.</title>
        <authorList>
            <person name="Hosoyama A."/>
            <person name="Uohara A."/>
            <person name="Ohji S."/>
            <person name="Ichikawa N."/>
        </authorList>
    </citation>
    <scope>NUCLEOTIDE SEQUENCE [LARGE SCALE GENOMIC DNA]</scope>
    <source>
        <strain evidence="15 16">NBRC 105207</strain>
    </source>
</reference>
<dbReference type="NCBIfam" id="TIGR01783">
    <property type="entry name" value="TonB-siderophor"/>
    <property type="match status" value="1"/>
</dbReference>
<dbReference type="GO" id="GO:0009279">
    <property type="term" value="C:cell outer membrane"/>
    <property type="evidence" value="ECO:0007669"/>
    <property type="project" value="UniProtKB-SubCell"/>
</dbReference>
<feature type="signal peptide" evidence="12">
    <location>
        <begin position="1"/>
        <end position="27"/>
    </location>
</feature>
<name>A0A511XMF7_9PROT</name>
<keyword evidence="8 15" id="KW-0675">Receptor</keyword>
<dbReference type="CDD" id="cd01347">
    <property type="entry name" value="ligand_gated_channel"/>
    <property type="match status" value="1"/>
</dbReference>
<dbReference type="InterPro" id="IPR039426">
    <property type="entry name" value="TonB-dep_rcpt-like"/>
</dbReference>
<proteinExistence type="inferred from homology"/>
<keyword evidence="3 10" id="KW-0813">Transport</keyword>
<organism evidence="15 16">
    <name type="scientific">Acetobacter oeni</name>
    <dbReference type="NCBI Taxonomy" id="304077"/>
    <lineage>
        <taxon>Bacteria</taxon>
        <taxon>Pseudomonadati</taxon>
        <taxon>Pseudomonadota</taxon>
        <taxon>Alphaproteobacteria</taxon>
        <taxon>Acetobacterales</taxon>
        <taxon>Acetobacteraceae</taxon>
        <taxon>Acetobacter</taxon>
    </lineage>
</organism>
<evidence type="ECO:0000256" key="6">
    <source>
        <dbReference type="ARBA" id="ARBA00023077"/>
    </source>
</evidence>
<dbReference type="GO" id="GO:0015891">
    <property type="term" value="P:siderophore transport"/>
    <property type="evidence" value="ECO:0007669"/>
    <property type="project" value="InterPro"/>
</dbReference>
<accession>A0A511XMF7</accession>
<evidence type="ECO:0000256" key="10">
    <source>
        <dbReference type="PROSITE-ProRule" id="PRU01360"/>
    </source>
</evidence>
<evidence type="ECO:0000256" key="12">
    <source>
        <dbReference type="SAM" id="SignalP"/>
    </source>
</evidence>
<dbReference type="PROSITE" id="PS52016">
    <property type="entry name" value="TONB_DEPENDENT_REC_3"/>
    <property type="match status" value="1"/>
</dbReference>
<evidence type="ECO:0000256" key="3">
    <source>
        <dbReference type="ARBA" id="ARBA00022448"/>
    </source>
</evidence>
<dbReference type="PANTHER" id="PTHR32552">
    <property type="entry name" value="FERRICHROME IRON RECEPTOR-RELATED"/>
    <property type="match status" value="1"/>
</dbReference>
<dbReference type="Gene3D" id="2.170.130.10">
    <property type="entry name" value="TonB-dependent receptor, plug domain"/>
    <property type="match status" value="1"/>
</dbReference>
<evidence type="ECO:0000256" key="1">
    <source>
        <dbReference type="ARBA" id="ARBA00004571"/>
    </source>
</evidence>
<keyword evidence="6 11" id="KW-0798">TonB box</keyword>
<keyword evidence="7 10" id="KW-0472">Membrane</keyword>
<keyword evidence="5 10" id="KW-0812">Transmembrane</keyword>
<evidence type="ECO:0000256" key="9">
    <source>
        <dbReference type="ARBA" id="ARBA00023237"/>
    </source>
</evidence>
<evidence type="ECO:0000313" key="16">
    <source>
        <dbReference type="Proteomes" id="UP000321746"/>
    </source>
</evidence>
<dbReference type="InterPro" id="IPR010105">
    <property type="entry name" value="TonB_sidphr_rcpt"/>
</dbReference>
<evidence type="ECO:0000259" key="14">
    <source>
        <dbReference type="Pfam" id="PF07715"/>
    </source>
</evidence>
<evidence type="ECO:0000256" key="8">
    <source>
        <dbReference type="ARBA" id="ARBA00023170"/>
    </source>
</evidence>
<dbReference type="EMBL" id="BJYG01000034">
    <property type="protein sequence ID" value="GEN64121.1"/>
    <property type="molecule type" value="Genomic_DNA"/>
</dbReference>
<dbReference type="Pfam" id="PF00593">
    <property type="entry name" value="TonB_dep_Rec_b-barrel"/>
    <property type="match status" value="1"/>
</dbReference>
<dbReference type="GO" id="GO:0015344">
    <property type="term" value="F:siderophore uptake transmembrane transporter activity"/>
    <property type="evidence" value="ECO:0007669"/>
    <property type="project" value="TreeGrafter"/>
</dbReference>
<evidence type="ECO:0000256" key="11">
    <source>
        <dbReference type="RuleBase" id="RU003357"/>
    </source>
</evidence>
<dbReference type="AlphaFoldDB" id="A0A511XMF7"/>
<keyword evidence="4 10" id="KW-1134">Transmembrane beta strand</keyword>
<dbReference type="GO" id="GO:0038023">
    <property type="term" value="F:signaling receptor activity"/>
    <property type="evidence" value="ECO:0007669"/>
    <property type="project" value="InterPro"/>
</dbReference>
<dbReference type="Proteomes" id="UP000321746">
    <property type="component" value="Unassembled WGS sequence"/>
</dbReference>
<dbReference type="InterPro" id="IPR037066">
    <property type="entry name" value="Plug_dom_sf"/>
</dbReference>
<dbReference type="InterPro" id="IPR012910">
    <property type="entry name" value="Plug_dom"/>
</dbReference>
<comment type="similarity">
    <text evidence="2 10 11">Belongs to the TonB-dependent receptor family.</text>
</comment>
<evidence type="ECO:0000256" key="5">
    <source>
        <dbReference type="ARBA" id="ARBA00022692"/>
    </source>
</evidence>
<evidence type="ECO:0000256" key="7">
    <source>
        <dbReference type="ARBA" id="ARBA00023136"/>
    </source>
</evidence>
<evidence type="ECO:0000259" key="13">
    <source>
        <dbReference type="Pfam" id="PF00593"/>
    </source>
</evidence>
<feature type="chain" id="PRO_5022224176" evidence="12">
    <location>
        <begin position="28"/>
        <end position="725"/>
    </location>
</feature>
<keyword evidence="9 10" id="KW-0998">Cell outer membrane</keyword>
<evidence type="ECO:0000256" key="4">
    <source>
        <dbReference type="ARBA" id="ARBA00022452"/>
    </source>
</evidence>
<dbReference type="SUPFAM" id="SSF56935">
    <property type="entry name" value="Porins"/>
    <property type="match status" value="1"/>
</dbReference>
<evidence type="ECO:0000313" key="15">
    <source>
        <dbReference type="EMBL" id="GEN64121.1"/>
    </source>
</evidence>